<dbReference type="OrthoDB" id="443981at2759"/>
<keyword evidence="3" id="KW-1185">Reference proteome</keyword>
<dbReference type="GO" id="GO:0032991">
    <property type="term" value="C:protein-containing complex"/>
    <property type="evidence" value="ECO:0007669"/>
    <property type="project" value="TreeGrafter"/>
</dbReference>
<dbReference type="PANTHER" id="PTHR14614:SF109">
    <property type="entry name" value="RIBOSOMAL LYSINE N-METHYLTRANSFERASE 5"/>
    <property type="match status" value="1"/>
</dbReference>
<evidence type="ECO:0000256" key="1">
    <source>
        <dbReference type="SAM" id="MobiDB-lite"/>
    </source>
</evidence>
<dbReference type="InterPro" id="IPR029063">
    <property type="entry name" value="SAM-dependent_MTases_sf"/>
</dbReference>
<dbReference type="Gene3D" id="3.40.50.150">
    <property type="entry name" value="Vaccinia Virus protein VP39"/>
    <property type="match status" value="1"/>
</dbReference>
<dbReference type="InterPro" id="IPR019410">
    <property type="entry name" value="Methyltransf_16"/>
</dbReference>
<sequence>MFSQKVIEWTKANGQEVTDPEEELFELYTKFYGFKSTDREEFTDPSAEELDISIDGLSTPITIHQNTNINSILSQTGGVVWDCSVIMSRFLCGLSKTGSWPFDEAQGIELGCGCGLVGIALHKLGTKRIILTDQQKLLRLAKLNVETNTRVGPGSGESARSSKRTTKKKSHSMESKSNREVETPIGVIELEWGTPINVGNICNGEPLDFVVISDCVYSEDVVTLLLSTLSQLAMARQDGAKTIFIIGQELRSEIVHEAFVSNLLKSFCMYRLSIDSKIDSYFALYVAWKR</sequence>
<dbReference type="Proteomes" id="UP001150538">
    <property type="component" value="Unassembled WGS sequence"/>
</dbReference>
<dbReference type="SUPFAM" id="SSF53335">
    <property type="entry name" value="S-adenosyl-L-methionine-dependent methyltransferases"/>
    <property type="match status" value="1"/>
</dbReference>
<accession>A0A9W8DSV9</accession>
<gene>
    <name evidence="2" type="ORF">H4219_003475</name>
</gene>
<reference evidence="2" key="1">
    <citation type="submission" date="2022-07" db="EMBL/GenBank/DDBJ databases">
        <title>Phylogenomic reconstructions and comparative analyses of Kickxellomycotina fungi.</title>
        <authorList>
            <person name="Reynolds N.K."/>
            <person name="Stajich J.E."/>
            <person name="Barry K."/>
            <person name="Grigoriev I.V."/>
            <person name="Crous P."/>
            <person name="Smith M.E."/>
        </authorList>
    </citation>
    <scope>NUCLEOTIDE SEQUENCE</scope>
    <source>
        <strain evidence="2">NBRC 100468</strain>
    </source>
</reference>
<protein>
    <submittedName>
        <fullName evidence="2">Uncharacterized protein</fullName>
    </submittedName>
</protein>
<feature type="compositionally biased region" description="Basic residues" evidence="1">
    <location>
        <begin position="161"/>
        <end position="170"/>
    </location>
</feature>
<comment type="caution">
    <text evidence="2">The sequence shown here is derived from an EMBL/GenBank/DDBJ whole genome shotgun (WGS) entry which is preliminary data.</text>
</comment>
<feature type="region of interest" description="Disordered" evidence="1">
    <location>
        <begin position="149"/>
        <end position="180"/>
    </location>
</feature>
<name>A0A9W8DSV9_9FUNG</name>
<dbReference type="PANTHER" id="PTHR14614">
    <property type="entry name" value="HEPATOCELLULAR CARCINOMA-ASSOCIATED ANTIGEN"/>
    <property type="match status" value="1"/>
</dbReference>
<dbReference type="GO" id="GO:0005829">
    <property type="term" value="C:cytosol"/>
    <property type="evidence" value="ECO:0007669"/>
    <property type="project" value="TreeGrafter"/>
</dbReference>
<evidence type="ECO:0000313" key="3">
    <source>
        <dbReference type="Proteomes" id="UP001150538"/>
    </source>
</evidence>
<evidence type="ECO:0000313" key="2">
    <source>
        <dbReference type="EMBL" id="KAJ1916950.1"/>
    </source>
</evidence>
<proteinExistence type="predicted"/>
<dbReference type="AlphaFoldDB" id="A0A9W8DSV9"/>
<dbReference type="EMBL" id="JANBPU010000085">
    <property type="protein sequence ID" value="KAJ1916950.1"/>
    <property type="molecule type" value="Genomic_DNA"/>
</dbReference>
<organism evidence="2 3">
    <name type="scientific">Mycoemilia scoparia</name>
    <dbReference type="NCBI Taxonomy" id="417184"/>
    <lineage>
        <taxon>Eukaryota</taxon>
        <taxon>Fungi</taxon>
        <taxon>Fungi incertae sedis</taxon>
        <taxon>Zoopagomycota</taxon>
        <taxon>Kickxellomycotina</taxon>
        <taxon>Kickxellomycetes</taxon>
        <taxon>Kickxellales</taxon>
        <taxon>Kickxellaceae</taxon>
        <taxon>Mycoemilia</taxon>
    </lineage>
</organism>
<feature type="compositionally biased region" description="Basic and acidic residues" evidence="1">
    <location>
        <begin position="171"/>
        <end position="180"/>
    </location>
</feature>
<dbReference type="Pfam" id="PF10294">
    <property type="entry name" value="Methyltransf_16"/>
    <property type="match status" value="2"/>
</dbReference>